<keyword evidence="5 7" id="KW-1133">Transmembrane helix</keyword>
<organism evidence="9 10">
    <name type="scientific">Lysinibacillus louembei</name>
    <dbReference type="NCBI Taxonomy" id="1470088"/>
    <lineage>
        <taxon>Bacteria</taxon>
        <taxon>Bacillati</taxon>
        <taxon>Bacillota</taxon>
        <taxon>Bacilli</taxon>
        <taxon>Bacillales</taxon>
        <taxon>Bacillaceae</taxon>
        <taxon>Lysinibacillus</taxon>
    </lineage>
</organism>
<keyword evidence="10" id="KW-1185">Reference proteome</keyword>
<protein>
    <submittedName>
        <fullName evidence="9">MFS transporter</fullName>
    </submittedName>
</protein>
<evidence type="ECO:0000259" key="8">
    <source>
        <dbReference type="PROSITE" id="PS50850"/>
    </source>
</evidence>
<feature type="transmembrane region" description="Helical" evidence="7">
    <location>
        <begin position="254"/>
        <end position="271"/>
    </location>
</feature>
<dbReference type="InterPro" id="IPR036259">
    <property type="entry name" value="MFS_trans_sf"/>
</dbReference>
<dbReference type="InterPro" id="IPR020846">
    <property type="entry name" value="MFS_dom"/>
</dbReference>
<evidence type="ECO:0000256" key="5">
    <source>
        <dbReference type="ARBA" id="ARBA00022989"/>
    </source>
</evidence>
<gene>
    <name evidence="9" type="ORF">R6U77_18065</name>
</gene>
<keyword evidence="4 7" id="KW-0812">Transmembrane</keyword>
<dbReference type="Proteomes" id="UP001322664">
    <property type="component" value="Chromosome"/>
</dbReference>
<evidence type="ECO:0000256" key="7">
    <source>
        <dbReference type="SAM" id="Phobius"/>
    </source>
</evidence>
<feature type="domain" description="Major facilitator superfamily (MFS) profile" evidence="8">
    <location>
        <begin position="1"/>
        <end position="191"/>
    </location>
</feature>
<feature type="transmembrane region" description="Helical" evidence="7">
    <location>
        <begin position="307"/>
        <end position="328"/>
    </location>
</feature>
<feature type="transmembrane region" description="Helical" evidence="7">
    <location>
        <begin position="141"/>
        <end position="163"/>
    </location>
</feature>
<dbReference type="PROSITE" id="PS50850">
    <property type="entry name" value="MFS"/>
    <property type="match status" value="2"/>
</dbReference>
<evidence type="ECO:0000256" key="2">
    <source>
        <dbReference type="ARBA" id="ARBA00022448"/>
    </source>
</evidence>
<dbReference type="PANTHER" id="PTHR23513:SF6">
    <property type="entry name" value="MAJOR FACILITATOR SUPERFAMILY ASSOCIATED DOMAIN-CONTAINING PROTEIN"/>
    <property type="match status" value="1"/>
</dbReference>
<feature type="transmembrane region" description="Helical" evidence="7">
    <location>
        <begin position="169"/>
        <end position="186"/>
    </location>
</feature>
<feature type="transmembrane region" description="Helical" evidence="7">
    <location>
        <begin position="217"/>
        <end position="242"/>
    </location>
</feature>
<evidence type="ECO:0000256" key="1">
    <source>
        <dbReference type="ARBA" id="ARBA00004651"/>
    </source>
</evidence>
<evidence type="ECO:0000313" key="10">
    <source>
        <dbReference type="Proteomes" id="UP001322664"/>
    </source>
</evidence>
<feature type="transmembrane region" description="Helical" evidence="7">
    <location>
        <begin position="340"/>
        <end position="363"/>
    </location>
</feature>
<feature type="transmembrane region" description="Helical" evidence="7">
    <location>
        <begin position="47"/>
        <end position="65"/>
    </location>
</feature>
<keyword evidence="6 7" id="KW-0472">Membrane</keyword>
<feature type="transmembrane region" description="Helical" evidence="7">
    <location>
        <begin position="77"/>
        <end position="95"/>
    </location>
</feature>
<evidence type="ECO:0000256" key="3">
    <source>
        <dbReference type="ARBA" id="ARBA00022475"/>
    </source>
</evidence>
<dbReference type="InterPro" id="IPR011701">
    <property type="entry name" value="MFS"/>
</dbReference>
<dbReference type="CDD" id="cd06173">
    <property type="entry name" value="MFS_MefA_like"/>
    <property type="match status" value="1"/>
</dbReference>
<dbReference type="EMBL" id="CP137624">
    <property type="protein sequence ID" value="WPK11773.1"/>
    <property type="molecule type" value="Genomic_DNA"/>
</dbReference>
<dbReference type="PANTHER" id="PTHR23513">
    <property type="entry name" value="INTEGRAL MEMBRANE EFFLUX PROTEIN-RELATED"/>
    <property type="match status" value="1"/>
</dbReference>
<dbReference type="RefSeq" id="WP_319836699.1">
    <property type="nucleotide sequence ID" value="NZ_CP137624.1"/>
</dbReference>
<feature type="domain" description="Major facilitator superfamily (MFS) profile" evidence="8">
    <location>
        <begin position="216"/>
        <end position="396"/>
    </location>
</feature>
<sequence>MNLYRNRNFLILYIGTIASTVSYQLYHFILPLFIYDLTKSALAMSTMRIMDFLPNVLLGMLAGVLVDRINRNKMLKYAGFVKVMLATMLTVVILLDAVQLWHMYVLGFFIATVSYTFGNAQHAIVPQLFDKALMTEIQEKLSFVSTLLSILGPSLVGMLLIFIAYDYLFIVYAGALIIIWLSVFFLDETVTPERLNKQSIWADMKEGFIELFGNKTLFYPTMSILFANLATSFILGVLAFYVVDVLGQTKEQLGFMYSIAAIGGLIGAKLLQPLRKKWTRGKIFTVIYLMDSVALLFFFFATTWWQLSILLAARTCTSVMINIIYFAIRQESTPNHLLGRVAGTSSMLMKLALPAGLFIGGLWAEMLPIPYIFLLSACIVLVIFIVLTKQRFTLVE</sequence>
<reference evidence="9 10" key="1">
    <citation type="submission" date="2023-09" db="EMBL/GenBank/DDBJ databases">
        <authorList>
            <person name="Page C.A."/>
            <person name="Perez-Diaz I.M."/>
        </authorList>
    </citation>
    <scope>NUCLEOTIDE SEQUENCE [LARGE SCALE GENOMIC DNA]</scope>
    <source>
        <strain evidence="9 10">Ll15</strain>
    </source>
</reference>
<feature type="transmembrane region" description="Helical" evidence="7">
    <location>
        <begin position="12"/>
        <end position="35"/>
    </location>
</feature>
<dbReference type="Gene3D" id="1.20.1250.20">
    <property type="entry name" value="MFS general substrate transporter like domains"/>
    <property type="match status" value="1"/>
</dbReference>
<evidence type="ECO:0000256" key="6">
    <source>
        <dbReference type="ARBA" id="ARBA00023136"/>
    </source>
</evidence>
<comment type="subcellular location">
    <subcellularLocation>
        <location evidence="1">Cell membrane</location>
        <topology evidence="1">Multi-pass membrane protein</topology>
    </subcellularLocation>
</comment>
<keyword evidence="3" id="KW-1003">Cell membrane</keyword>
<dbReference type="Pfam" id="PF07690">
    <property type="entry name" value="MFS_1"/>
    <property type="match status" value="1"/>
</dbReference>
<evidence type="ECO:0000256" key="4">
    <source>
        <dbReference type="ARBA" id="ARBA00022692"/>
    </source>
</evidence>
<feature type="transmembrane region" description="Helical" evidence="7">
    <location>
        <begin position="283"/>
        <end position="301"/>
    </location>
</feature>
<accession>A0ABZ0RU74</accession>
<keyword evidence="2" id="KW-0813">Transport</keyword>
<proteinExistence type="predicted"/>
<feature type="transmembrane region" description="Helical" evidence="7">
    <location>
        <begin position="369"/>
        <end position="387"/>
    </location>
</feature>
<name>A0ABZ0RU74_9BACI</name>
<evidence type="ECO:0000313" key="9">
    <source>
        <dbReference type="EMBL" id="WPK11773.1"/>
    </source>
</evidence>
<feature type="transmembrane region" description="Helical" evidence="7">
    <location>
        <begin position="101"/>
        <end position="120"/>
    </location>
</feature>
<dbReference type="SUPFAM" id="SSF103473">
    <property type="entry name" value="MFS general substrate transporter"/>
    <property type="match status" value="1"/>
</dbReference>